<organism evidence="1 2">
    <name type="scientific">Trinickia terrae</name>
    <dbReference type="NCBI Taxonomy" id="2571161"/>
    <lineage>
        <taxon>Bacteria</taxon>
        <taxon>Pseudomonadati</taxon>
        <taxon>Pseudomonadota</taxon>
        <taxon>Betaproteobacteria</taxon>
        <taxon>Burkholderiales</taxon>
        <taxon>Burkholderiaceae</taxon>
        <taxon>Trinickia</taxon>
    </lineage>
</organism>
<evidence type="ECO:0000313" key="2">
    <source>
        <dbReference type="Proteomes" id="UP000305539"/>
    </source>
</evidence>
<name>A0A4U1I3B1_9BURK</name>
<keyword evidence="2" id="KW-1185">Reference proteome</keyword>
<proteinExistence type="predicted"/>
<evidence type="ECO:0000313" key="1">
    <source>
        <dbReference type="EMBL" id="TKC87675.1"/>
    </source>
</evidence>
<dbReference type="AlphaFoldDB" id="A0A4U1I3B1"/>
<protein>
    <submittedName>
        <fullName evidence="1">Uncharacterized protein</fullName>
    </submittedName>
</protein>
<dbReference type="OrthoDB" id="9082934at2"/>
<comment type="caution">
    <text evidence="1">The sequence shown here is derived from an EMBL/GenBank/DDBJ whole genome shotgun (WGS) entry which is preliminary data.</text>
</comment>
<dbReference type="RefSeq" id="WP_136895938.1">
    <property type="nucleotide sequence ID" value="NZ_SWJE01000008.1"/>
</dbReference>
<gene>
    <name evidence="1" type="ORF">FAZ69_15380</name>
</gene>
<accession>A0A4U1I3B1</accession>
<dbReference type="Proteomes" id="UP000305539">
    <property type="component" value="Unassembled WGS sequence"/>
</dbReference>
<reference evidence="1 2" key="1">
    <citation type="submission" date="2019-04" db="EMBL/GenBank/DDBJ databases">
        <title>Trinickia sp. 7GSK02, isolated from subtropical forest soil.</title>
        <authorList>
            <person name="Gao Z.-H."/>
            <person name="Qiu L.-H."/>
        </authorList>
    </citation>
    <scope>NUCLEOTIDE SEQUENCE [LARGE SCALE GENOMIC DNA]</scope>
    <source>
        <strain evidence="1 2">7GSK02</strain>
    </source>
</reference>
<sequence length="208" mass="23210">MTAAERARIPLSGGPKWICRIASEPADRRRWRNNPLPVGVAQTLLKLRPADVPMQRIEERERGLLAIPKTDDHGTYRGYAYLAPDRSIEMAGVIGVGPWADQERTWWPGAYELPMLKMLPTAVRTLLDQLLEGVTPFLFMALADIAGTALVTESEGMERPFAIPPGIDTVHFDPVRLDDAPGCRSAVETSFNRIRELAGLKNVKPFYF</sequence>
<dbReference type="EMBL" id="SWJE01000008">
    <property type="protein sequence ID" value="TKC87675.1"/>
    <property type="molecule type" value="Genomic_DNA"/>
</dbReference>